<gene>
    <name evidence="4" type="ORF">TCE0_015r02817</name>
</gene>
<accession>A0A6V8H0T4</accession>
<dbReference type="PANTHER" id="PTHR23023">
    <property type="entry name" value="DIMETHYLANILINE MONOOXYGENASE"/>
    <property type="match status" value="1"/>
</dbReference>
<dbReference type="GO" id="GO:0016491">
    <property type="term" value="F:oxidoreductase activity"/>
    <property type="evidence" value="ECO:0007669"/>
    <property type="project" value="UniProtKB-KW"/>
</dbReference>
<dbReference type="InterPro" id="IPR050346">
    <property type="entry name" value="FMO-like"/>
</dbReference>
<dbReference type="AlphaFoldDB" id="A0A6V8H0T4"/>
<dbReference type="Proteomes" id="UP000053095">
    <property type="component" value="Unassembled WGS sequence"/>
</dbReference>
<evidence type="ECO:0000256" key="1">
    <source>
        <dbReference type="ARBA" id="ARBA00022630"/>
    </source>
</evidence>
<keyword evidence="5" id="KW-1185">Reference proteome</keyword>
<evidence type="ECO:0000313" key="4">
    <source>
        <dbReference type="EMBL" id="GAM34920.1"/>
    </source>
</evidence>
<organism evidence="4 5">
    <name type="scientific">Talaromyces pinophilus</name>
    <name type="common">Penicillium pinophilum</name>
    <dbReference type="NCBI Taxonomy" id="128442"/>
    <lineage>
        <taxon>Eukaryota</taxon>
        <taxon>Fungi</taxon>
        <taxon>Dikarya</taxon>
        <taxon>Ascomycota</taxon>
        <taxon>Pezizomycotina</taxon>
        <taxon>Eurotiomycetes</taxon>
        <taxon>Eurotiomycetidae</taxon>
        <taxon>Eurotiales</taxon>
        <taxon>Trichocomaceae</taxon>
        <taxon>Talaromyces</taxon>
        <taxon>Talaromyces sect. Talaromyces</taxon>
    </lineage>
</organism>
<dbReference type="Pfam" id="PF13738">
    <property type="entry name" value="Pyr_redox_3"/>
    <property type="match status" value="1"/>
</dbReference>
<dbReference type="SUPFAM" id="SSF51905">
    <property type="entry name" value="FAD/NAD(P)-binding domain"/>
    <property type="match status" value="2"/>
</dbReference>
<name>A0A6V8H0T4_TALPI</name>
<evidence type="ECO:0000256" key="2">
    <source>
        <dbReference type="ARBA" id="ARBA00022827"/>
    </source>
</evidence>
<keyword evidence="1" id="KW-0285">Flavoprotein</keyword>
<dbReference type="EMBL" id="DF933811">
    <property type="protein sequence ID" value="GAM34920.1"/>
    <property type="molecule type" value="Genomic_DNA"/>
</dbReference>
<evidence type="ECO:0000256" key="3">
    <source>
        <dbReference type="ARBA" id="ARBA00023002"/>
    </source>
</evidence>
<sequence length="567" mass="63797">MAKTFLQVNPDAKLLVVDQAQSLGGSWAKERLYPGLKTNNIFGTYEFSDFPMIPERYGAAPVGHIPGPVVHEYLCDMARYYSIDSCLRLKTKVDSAKLEDNGTWTIQLRPVDQPRSPFTTVAATKLVIASGRTSEPNVPKFLGQEFFGGRILHSKQLKSQMGSLSSGDNVVVLGGNKSSWDACYGAAQSGCRVHMVMRPSGGGPSYLWPRSFSWGPLQLSLGKLSATRMYTLFDPTLFGNDGPFHSFRYFLHRTSIGQKICQWFWNSLDAHIRKIQGYSNHPEIRNLEPWTTPFWMGNSLSIHNYDTNWFDLVVEGRITVHIAEVDSLSEGKVHLSNGENLCADALVCCTGWKIDPPVGFDPPHISSCITLPEKSEEIDLDIKMASEDLRRQRNFLSTLRHRTSNAPEVPPHSTRAHPSYSYQLHRMVVPCNREFLDNKALAFIGLHSSVHAAIVAQAQALWITAFFGDKIGNMKTPNTNFEHLRYSTVLQSVYERTRRPKDTGGAAGKYPDLVFDSVPYVDTLLRDLGVEPKRKKSWLKEFTQPYTPLDYKGLVDEWSQKMMNHSA</sequence>
<keyword evidence="3" id="KW-0560">Oxidoreductase</keyword>
<dbReference type="InterPro" id="IPR036188">
    <property type="entry name" value="FAD/NAD-bd_sf"/>
</dbReference>
<reference evidence="5" key="1">
    <citation type="journal article" date="2015" name="Genome Announc.">
        <title>Draft genome sequence of Talaromyces cellulolyticus strain Y-94, a source of lignocellulosic biomass-degrading enzymes.</title>
        <authorList>
            <person name="Fujii T."/>
            <person name="Koike H."/>
            <person name="Sawayama S."/>
            <person name="Yano S."/>
            <person name="Inoue H."/>
        </authorList>
    </citation>
    <scope>NUCLEOTIDE SEQUENCE [LARGE SCALE GENOMIC DNA]</scope>
    <source>
        <strain evidence="5">Y-94</strain>
    </source>
</reference>
<evidence type="ECO:0000313" key="5">
    <source>
        <dbReference type="Proteomes" id="UP000053095"/>
    </source>
</evidence>
<protein>
    <recommendedName>
        <fullName evidence="6">L-ornithine N(5)-oxygenase</fullName>
    </recommendedName>
</protein>
<comment type="caution">
    <text evidence="4">The sequence shown here is derived from an EMBL/GenBank/DDBJ whole genome shotgun (WGS) entry which is preliminary data.</text>
</comment>
<evidence type="ECO:0008006" key="6">
    <source>
        <dbReference type="Google" id="ProtNLM"/>
    </source>
</evidence>
<proteinExistence type="predicted"/>
<keyword evidence="2" id="KW-0274">FAD</keyword>
<dbReference type="Gene3D" id="3.50.50.60">
    <property type="entry name" value="FAD/NAD(P)-binding domain"/>
    <property type="match status" value="1"/>
</dbReference>